<comment type="caution">
    <text evidence="1">The sequence shown here is derived from an EMBL/GenBank/DDBJ whole genome shotgun (WGS) entry which is preliminary data.</text>
</comment>
<sequence>MGWKMQAFSRKNAREMVKYGDGFGGILAVGEENFSVWESFPHPPLGGVSLRGVGPIVGRRAV</sequence>
<organism evidence="1 2">
    <name type="scientific">Segatella buccae ATCC 33574</name>
    <dbReference type="NCBI Taxonomy" id="873513"/>
    <lineage>
        <taxon>Bacteria</taxon>
        <taxon>Pseudomonadati</taxon>
        <taxon>Bacteroidota</taxon>
        <taxon>Bacteroidia</taxon>
        <taxon>Bacteroidales</taxon>
        <taxon>Prevotellaceae</taxon>
        <taxon>Segatella</taxon>
    </lineage>
</organism>
<reference evidence="1 2" key="1">
    <citation type="submission" date="2010-10" db="EMBL/GenBank/DDBJ databases">
        <authorList>
            <person name="Muzny D."/>
            <person name="Qin X."/>
            <person name="Deng J."/>
            <person name="Jiang H."/>
            <person name="Liu Y."/>
            <person name="Qu J."/>
            <person name="Song X.-Z."/>
            <person name="Zhang L."/>
            <person name="Thornton R."/>
            <person name="Coyle M."/>
            <person name="Francisco L."/>
            <person name="Jackson L."/>
            <person name="Javaid M."/>
            <person name="Korchina V."/>
            <person name="Kovar C."/>
            <person name="Mata R."/>
            <person name="Mathew T."/>
            <person name="Ngo R."/>
            <person name="Nguyen L."/>
            <person name="Nguyen N."/>
            <person name="Okwuonu G."/>
            <person name="Ongeri F."/>
            <person name="Pham C."/>
            <person name="Simmons D."/>
            <person name="Wilczek-Boney K."/>
            <person name="Hale W."/>
            <person name="Jakkamsetti A."/>
            <person name="Pham P."/>
            <person name="Ruth R."/>
            <person name="San Lucas F."/>
            <person name="Warren J."/>
            <person name="Zhang J."/>
            <person name="Zhao Z."/>
            <person name="Zhou C."/>
            <person name="Zhu D."/>
            <person name="Lee S."/>
            <person name="Bess C."/>
            <person name="Blankenburg K."/>
            <person name="Forbes L."/>
            <person name="Fu Q."/>
            <person name="Gubbala S."/>
            <person name="Hirani K."/>
            <person name="Jayaseelan J.C."/>
            <person name="Lara F."/>
            <person name="Munidasa M."/>
            <person name="Palculict T."/>
            <person name="Patil S."/>
            <person name="Pu L.-L."/>
            <person name="Saada N."/>
            <person name="Tang L."/>
            <person name="Weissenberger G."/>
            <person name="Zhu Y."/>
            <person name="Hemphill L."/>
            <person name="Shang Y."/>
            <person name="Youmans B."/>
            <person name="Ayvaz T."/>
            <person name="Ross M."/>
            <person name="Santibanez J."/>
            <person name="Aqrawi P."/>
            <person name="Gross S."/>
            <person name="Joshi V."/>
            <person name="Fowler G."/>
            <person name="Nazareth L."/>
            <person name="Reid J."/>
            <person name="Worley K."/>
            <person name="Petrosino J."/>
            <person name="Highlander S."/>
            <person name="Gibbs R."/>
        </authorList>
    </citation>
    <scope>NUCLEOTIDE SEQUENCE [LARGE SCALE GENOMIC DNA]</scope>
    <source>
        <strain evidence="1 2">ATCC 33574</strain>
    </source>
</reference>
<proteinExistence type="predicted"/>
<dbReference type="STRING" id="873513.HMPREF6485_2472"/>
<dbReference type="Proteomes" id="UP000003112">
    <property type="component" value="Unassembled WGS sequence"/>
</dbReference>
<dbReference type="AlphaFoldDB" id="E6KA36"/>
<dbReference type="HOGENOM" id="CLU_2900399_0_0_10"/>
<gene>
    <name evidence="1" type="ORF">HMPREF6485_2472</name>
</gene>
<evidence type="ECO:0000313" key="2">
    <source>
        <dbReference type="Proteomes" id="UP000003112"/>
    </source>
</evidence>
<evidence type="ECO:0000313" key="1">
    <source>
        <dbReference type="EMBL" id="EFU29604.1"/>
    </source>
</evidence>
<accession>E6KA36</accession>
<protein>
    <submittedName>
        <fullName evidence="1">Uncharacterized protein</fullName>
    </submittedName>
</protein>
<keyword evidence="2" id="KW-1185">Reference proteome</keyword>
<name>E6KA36_9BACT</name>
<dbReference type="EMBL" id="AEPD01000043">
    <property type="protein sequence ID" value="EFU29604.1"/>
    <property type="molecule type" value="Genomic_DNA"/>
</dbReference>